<accession>V3ZES3</accession>
<feature type="domain" description="Vitellogenin" evidence="6">
    <location>
        <begin position="1"/>
        <end position="474"/>
    </location>
</feature>
<dbReference type="PANTHER" id="PTHR16897">
    <property type="entry name" value="OS10G0105400 PROTEIN"/>
    <property type="match status" value="1"/>
</dbReference>
<dbReference type="HOGENOM" id="CLU_222825_0_0_1"/>
<dbReference type="InterPro" id="IPR011055">
    <property type="entry name" value="Dup_hybrid_motif"/>
</dbReference>
<dbReference type="CDD" id="cd00063">
    <property type="entry name" value="FN3"/>
    <property type="match status" value="1"/>
</dbReference>
<dbReference type="PROSITE" id="PS01187">
    <property type="entry name" value="EGF_CA"/>
    <property type="match status" value="1"/>
</dbReference>
<dbReference type="Gene3D" id="2.10.25.10">
    <property type="entry name" value="Laminin"/>
    <property type="match status" value="1"/>
</dbReference>
<dbReference type="PROSITE" id="PS50026">
    <property type="entry name" value="EGF_3"/>
    <property type="match status" value="1"/>
</dbReference>
<evidence type="ECO:0000256" key="4">
    <source>
        <dbReference type="SAM" id="Phobius"/>
    </source>
</evidence>
<feature type="region of interest" description="Disordered" evidence="3">
    <location>
        <begin position="7402"/>
        <end position="7473"/>
    </location>
</feature>
<dbReference type="Proteomes" id="UP000030746">
    <property type="component" value="Unassembled WGS sequence"/>
</dbReference>
<dbReference type="InterPro" id="IPR001747">
    <property type="entry name" value="Vitellogenin_N"/>
</dbReference>
<dbReference type="Gene3D" id="1.25.10.20">
    <property type="entry name" value="Vitellinogen, superhelical"/>
    <property type="match status" value="1"/>
</dbReference>
<dbReference type="SUPFAM" id="SSF49265">
    <property type="entry name" value="Fibronectin type III"/>
    <property type="match status" value="1"/>
</dbReference>
<evidence type="ECO:0000256" key="3">
    <source>
        <dbReference type="SAM" id="MobiDB-lite"/>
    </source>
</evidence>
<feature type="region of interest" description="Disordered" evidence="3">
    <location>
        <begin position="1145"/>
        <end position="1169"/>
    </location>
</feature>
<protein>
    <recommendedName>
        <fullName evidence="9">Vitellogenin domain-containing protein</fullName>
    </recommendedName>
</protein>
<dbReference type="GO" id="GO:0005509">
    <property type="term" value="F:calcium ion binding"/>
    <property type="evidence" value="ECO:0007669"/>
    <property type="project" value="InterPro"/>
</dbReference>
<dbReference type="RefSeq" id="XP_009066786.1">
    <property type="nucleotide sequence ID" value="XM_009068538.1"/>
</dbReference>
<evidence type="ECO:0000256" key="2">
    <source>
        <dbReference type="PROSITE-ProRule" id="PRU00076"/>
    </source>
</evidence>
<dbReference type="PROSITE" id="PS51211">
    <property type="entry name" value="VITELLOGENIN"/>
    <property type="match status" value="1"/>
</dbReference>
<dbReference type="InterPro" id="IPR011030">
    <property type="entry name" value="Lipovitellin_superhlx_dom"/>
</dbReference>
<dbReference type="Gene3D" id="2.30.230.10">
    <property type="entry name" value="Lipovitellin, beta-sheet shell regions, chain A"/>
    <property type="match status" value="1"/>
</dbReference>
<dbReference type="PROSITE" id="PS00022">
    <property type="entry name" value="EGF_1"/>
    <property type="match status" value="1"/>
</dbReference>
<dbReference type="CTD" id="20250295"/>
<dbReference type="KEGG" id="lgi:LOTGIDRAFT_236952"/>
<dbReference type="GeneID" id="20250295"/>
<keyword evidence="8" id="KW-1185">Reference proteome</keyword>
<dbReference type="InterPro" id="IPR013783">
    <property type="entry name" value="Ig-like_fold"/>
</dbReference>
<dbReference type="Gene3D" id="2.60.40.10">
    <property type="entry name" value="Immunoglobulins"/>
    <property type="match status" value="1"/>
</dbReference>
<dbReference type="OMA" id="HECANYL"/>
<feature type="domain" description="EGF-like" evidence="5">
    <location>
        <begin position="7212"/>
        <end position="7254"/>
    </location>
</feature>
<dbReference type="InterPro" id="IPR018097">
    <property type="entry name" value="EGF_Ca-bd_CS"/>
</dbReference>
<dbReference type="Gene3D" id="2.70.70.10">
    <property type="entry name" value="Glucose Permease (Domain IIA)"/>
    <property type="match status" value="1"/>
</dbReference>
<dbReference type="InterPro" id="IPR000152">
    <property type="entry name" value="EGF-type_Asp/Asn_hydroxyl_site"/>
</dbReference>
<feature type="compositionally biased region" description="Polar residues" evidence="3">
    <location>
        <begin position="7402"/>
        <end position="7424"/>
    </location>
</feature>
<proteinExistence type="predicted"/>
<dbReference type="InterPro" id="IPR015816">
    <property type="entry name" value="Vitellinogen_b-sht_N"/>
</dbReference>
<dbReference type="InterPro" id="IPR036116">
    <property type="entry name" value="FN3_sf"/>
</dbReference>
<dbReference type="PROSITE" id="PS00010">
    <property type="entry name" value="ASX_HYDROXYL"/>
    <property type="match status" value="1"/>
</dbReference>
<dbReference type="InterPro" id="IPR000742">
    <property type="entry name" value="EGF"/>
</dbReference>
<keyword evidence="2" id="KW-0245">EGF-like domain</keyword>
<evidence type="ECO:0000313" key="8">
    <source>
        <dbReference type="Proteomes" id="UP000030746"/>
    </source>
</evidence>
<comment type="caution">
    <text evidence="2">Lacks conserved residue(s) required for the propagation of feature annotation.</text>
</comment>
<name>V3ZES3_LOTGI</name>
<evidence type="ECO:0000256" key="1">
    <source>
        <dbReference type="ARBA" id="ARBA00023157"/>
    </source>
</evidence>
<keyword evidence="4" id="KW-0472">Membrane</keyword>
<feature type="disulfide bond" evidence="2">
    <location>
        <begin position="7244"/>
        <end position="7253"/>
    </location>
</feature>
<evidence type="ECO:0000313" key="7">
    <source>
        <dbReference type="EMBL" id="ESO82597.1"/>
    </source>
</evidence>
<gene>
    <name evidence="7" type="ORF">LOTGIDRAFT_236952</name>
</gene>
<dbReference type="CDD" id="cd00054">
    <property type="entry name" value="EGF_CA"/>
    <property type="match status" value="2"/>
</dbReference>
<organism evidence="7 8">
    <name type="scientific">Lottia gigantea</name>
    <name type="common">Giant owl limpet</name>
    <dbReference type="NCBI Taxonomy" id="225164"/>
    <lineage>
        <taxon>Eukaryota</taxon>
        <taxon>Metazoa</taxon>
        <taxon>Spiralia</taxon>
        <taxon>Lophotrochozoa</taxon>
        <taxon>Mollusca</taxon>
        <taxon>Gastropoda</taxon>
        <taxon>Patellogastropoda</taxon>
        <taxon>Lottioidea</taxon>
        <taxon>Lottiidae</taxon>
        <taxon>Lottia</taxon>
    </lineage>
</organism>
<evidence type="ECO:0008006" key="9">
    <source>
        <dbReference type="Google" id="ProtNLM"/>
    </source>
</evidence>
<keyword evidence="4" id="KW-0812">Transmembrane</keyword>
<reference evidence="7 8" key="1">
    <citation type="journal article" date="2013" name="Nature">
        <title>Insights into bilaterian evolution from three spiralian genomes.</title>
        <authorList>
            <person name="Simakov O."/>
            <person name="Marletaz F."/>
            <person name="Cho S.J."/>
            <person name="Edsinger-Gonzales E."/>
            <person name="Havlak P."/>
            <person name="Hellsten U."/>
            <person name="Kuo D.H."/>
            <person name="Larsson T."/>
            <person name="Lv J."/>
            <person name="Arendt D."/>
            <person name="Savage R."/>
            <person name="Osoegawa K."/>
            <person name="de Jong P."/>
            <person name="Grimwood J."/>
            <person name="Chapman J.A."/>
            <person name="Shapiro H."/>
            <person name="Aerts A."/>
            <person name="Otillar R.P."/>
            <person name="Terry A.Y."/>
            <person name="Boore J.L."/>
            <person name="Grigoriev I.V."/>
            <person name="Lindberg D.R."/>
            <person name="Seaver E.C."/>
            <person name="Weisblat D.A."/>
            <person name="Putnam N.H."/>
            <person name="Rokhsar D.S."/>
        </authorList>
    </citation>
    <scope>NUCLEOTIDE SEQUENCE [LARGE SCALE GENOMIC DNA]</scope>
</reference>
<dbReference type="OrthoDB" id="10019607at2759"/>
<dbReference type="Pfam" id="PF01347">
    <property type="entry name" value="Vitellogenin_N"/>
    <property type="match status" value="1"/>
</dbReference>
<keyword evidence="1 2" id="KW-1015">Disulfide bond</keyword>
<dbReference type="PROSITE" id="PS01186">
    <property type="entry name" value="EGF_2"/>
    <property type="match status" value="1"/>
</dbReference>
<evidence type="ECO:0000259" key="6">
    <source>
        <dbReference type="PROSITE" id="PS51211"/>
    </source>
</evidence>
<feature type="transmembrane region" description="Helical" evidence="4">
    <location>
        <begin position="7292"/>
        <end position="7319"/>
    </location>
</feature>
<dbReference type="GO" id="GO:0005319">
    <property type="term" value="F:lipid transporter activity"/>
    <property type="evidence" value="ECO:0007669"/>
    <property type="project" value="InterPro"/>
</dbReference>
<evidence type="ECO:0000259" key="5">
    <source>
        <dbReference type="PROSITE" id="PS50026"/>
    </source>
</evidence>
<dbReference type="InterPro" id="IPR003961">
    <property type="entry name" value="FN3_dom"/>
</dbReference>
<dbReference type="PANTHER" id="PTHR16897:SF2">
    <property type="entry name" value="OS03G0226600 PROTEIN"/>
    <property type="match status" value="1"/>
</dbReference>
<keyword evidence="4" id="KW-1133">Transmembrane helix</keyword>
<dbReference type="EMBL" id="KB203855">
    <property type="protein sequence ID" value="ESO82597.1"/>
    <property type="molecule type" value="Genomic_DNA"/>
</dbReference>
<sequence>MYSNLKVSYINVGETAHGQEIFLRVRTFSFSGANSPHMVGHDLDLNKWFSFVINEHGEIQDVFYDKNEEDEIVAIKKGMAAMFAGKLHDEDENLMEKTPEGWRYHVQEVGHEGQHNATYNVEPHSDGKKFTKTKNEHPLAHAKAQYTKTLYFNSELGTIHTVHVDEKFSAMKQTVPGYEPFEGQRPTKPSNDFSDIEYPEMKAMGKGKLEFLSQHKISDKPSRSSLQTVQDSIHIKTVKAKPIRSHEPEKILEQIRANLTIMRNQPDESATQEMTNCFHHLMTCLNLLDDDNFEKLLSHYLALNPLSRRNEKDRNHILDAAMGTDTERAHDIITEKVLDTNKPDVKLIMRLMVHIISSDEVPSQKLLTRLFELAFEKNKSQAVLHKGDVYHRILLTVGSVSRKLHQSGRSQEAADAISKIEKMIGYHDPYMYRKKRSIMKEEQILAEDSLKVNLLGALGNARLDQSYEYIVSHINTTNCQWVKRAGITALRGYHHDHAANLMLNTAKYDGDDTVRYEALLQYQAHPRAKKLTPYIPPVARNSSYNESSIYFNPWDLDSQEASIHSRHRRSFIDEGFTFILQSPSVDFKKMLGSTKIGASFGVLMKNLLDLKISALSGHAIVDVHDEAYARVHLGVVGVNLDFFLARVCFKGNAEYNLNLLQEFGIDNLKDLVKLYDKIKNEVVGEIKKGIDLFKKIIRGDISIGQILEEFKQALEQLPEKVVKLGKRAIEIMKRLGEIDESELPPFIRSIRKLVTKVVTIYNDVRKDVMGFYNKLLETITIVIPRAGKQIYAAIKAIIEAFKDFKNDPKKAISTVGGNVLNVGLEVKNLIDAVNKTKDACFFLKKEKPYWFNLKKQYQEIKDLTKQVKIDMTSGSRNWIQQKFVGKDPVAELTNGKYSMAELRQEVIDELKSILDDLLEPFDGIRNLGGEFFERFMGVFKLVDTIKTSYNTLKEGYRTARSLIDRVFGPKCHKDFPRKYRIKGGGCDGSGFYVSELKKGGVAEYPIDGVDVVASRGSKLVAPFPGNIRRSTRSNEVIIATTGGSLKDTEIIITNVEPNSTIPSENDVPLQVHAGQIIGKVTSTPCSAVDFIHFAMRKTTDGGIIDPTRYLEARVPNLPKWVQECDDYRLIWKFDLIAEGSILGPNGKENVTETPERSGPTINQPINLDDQDDPAKVLDGGLFGDDTMFGKASSPAKKSEIDEKTAKTKDKGLANLFKRPAAFLQKFSIRKLKMGAILDLLDILGLDESKAAMAEVILKIKEIIDNKPCFNPYQMTDDQLRTELTERGLSAEGSTKTMIQKLTAPNKKCAAMSLNMPTDRMFCTFDQHCLGIECCAHLKVFMFLKTYKIFARFDPCDLMFVFGIKDVFEKKIGPFGGLYGNQELVVKPGVKIDLLGGMELVITVIIEKTDSVALGTLGVTFCSIEDEDNCLPSLNILDETILPLPVCAPDGSFTWPDVNWKEYYSRDAIKKRLKESAKKLAEEGIEYGIKEGLKELGIPEELLEETPPCQRPEILTDTLLKNQLSELGLVTTGTLQQLRDRLSNSHKTCTILDKTLTLPTIKNEKLKKLIYLRISQNCLHLQACIDVKIRSKLFNFTKAFNAYIELDACNFLLHVGFETYKHSIVLIGYEWGKEEELPLGKAINLKFKIDKDSNKKVFIVDFGVLINLGDEESSIDSKMLEGMEIPIPICNENFTLPGGGSIADFAKEMGGKLSEAAVEVIFQKLGLNKIFDEGTCNVPPSPTDCPWNIDVEKYLPAKVKDKVTCGMPDDCFGVNCCVDFQFKIPFIDDPVVKSVFIYAKFDPCDFRLDVGFGKYKHSEKLLTYQWGTPTKLKIGSGDPAPITLTLTINKYTQGFILDLSVLACIPIDGSMFCFPEEGLDLMKDVRIPACDARALANLTDIDFSLEGYFKEIGDQAGQKLAKSAAQFLLDKFGITPFLLDERCDVKREPYSSSIDGWRNDCPKPIKKLPKLPKGLICHIGDTCTKIDCCFDVAFLDMSFHAFLNLDMCDYFLEASIEKKHIKYSLFNDEYNLDTGITGEVKISDFFVVTFGVRKVDKKFLLDLSIKVCFEKDKCQENYPILTGTEVPQFICDLNAKLDFNLKNFSIADWAKEKGMDIADGLAKKAVQVFLEQTGIAEKMLDPPCKRDSLQYQPALPSNWKNDCPKITTLPELKAPANCYIPDYCTGIDCCLESDLLGISLNAHLNIDTCNYVIEGAIEKIGFKIVILEYDWGTEEEEKLSEFVFIKFKIDRLLEQKMFIVDLSIKMCFKGADSCEIDLPVLQQSRIPMPLCNMEMGFKIKDFSLKNWLEERGGDLTAILANQLMDQLGITKYLKDTPCSFVQEPFKTASVNDGWNKACPLNMTLPALNDRMACYIPEYCTGITCCVDVREIRRTFQAHLFIDTCNYIFSVGIEKIVYNVTLVDYVWGTEESIDIGGIFQLKFRIEDLPGEKQYLVNLKMSACFTAGEKCDLEIPVFTDMRVPKLLCDWDATLALKDFKLDEWLAEQGGQLTDTIIDKLLEKFGISAYLTSPMCDRDGSIYAPAVQGWKKDCQLNMNLPALPSDLSCQVPDFCTGIDCCLQVPFLKRSFRAVASINMCTNVLTLSIEKIKLQKSLINYNWGQPDSFNLRGVIRVDYVIYDLAGDKQYLLGLNMSVCLSSDKPCQPTVTVLNNVRIPKLFCDWDATTDLKDFSLQKFLEEQKQNLGDALSELTFSRLFEALNISQYLIRPQCNRAGDVYSPANAKGWKYDCPIQTLDFGKLPDYATCRIPDFCTGIDCCVTVPVIGRSFNVKVYLNACDYTLTVSLENLVFKKTLLNYQWGTREQFNINGVVGIEFVIDNLEGARQYLISVSATFCFDSTTACLTVPILNNARVPKILCDWESDYSLKDFSLSTWLEEQGMAAANELSSIVLARLFNELNIAQYLKDPQCDTTTGVYTGAVGGWKNECPLITNLPPLSNGLTCYIPDTCTGIQCCAPVPILKRSFEAFIYLDSCNFKFRVGVEKYEFSRNLINYEWGTKESLSMQKLVTAQFTIDDLNSEKKFLVNLNISICLEKDKPCFLSVPVLTNTKIPKLVCDWDSTLALKDFSLSDWLENQQAAGIQSLTSALRAKLYEELGIAMYIKSPPCLKSSSVFSPATSKGWKNECPISEVDSLLPQLPDNFRCHVGSRCTNIDCCIDVGFLDTSIYTLVDVNMCDYTLTLTIENLSYEHKLFDYTWGQPSHFYLKGVVRVDYVLSKIDAEKSIEVSVKISVCLAENDCLFEQQILDKKRIPQPLCNYKESLELSSFSLKHFKLREQLPSAAQIADIFLTKLLEETGLADYLQQPGCDRESAPYIPADSKNWRKECTKSITLPSLPDSTRCHWSADCSTIDCCIYVGLIKRTVNLKVEVDVCNLELTLKLGKMEYVISLFDYEWDKEDVFHISGRVRLYYKLVNLPAENKIKTDLNIKVCFEDDSCLLDVPILQQVDISYSPCDITKPQAFKGLTFDFWSFKSCQLKTPPSSCPVTLPAAISNICHLADNCQGISCCMGVDLKYLGQYSLAASFKLDHCQNKLTYSLENKQWEKTLLPIATDTNITEKIGEAIDISYVIKDVGSAYVVSVDIKLCALNTYQNIPYCKFWSLLDEESFVKPGCTKRRKRRSVIKVTTEDQYEATLKDLIGRDATNKEIQDFMNEVKNDADTKIETNLFPDWEDGGQANTIRSALKSMGSTNPSTILYRSDNGKVTVGMEGSEEVFKILNTMSGVIDDVEQAFVVGKGLTGAGLKLLGAKLANMTIGEIMTLVDTKNIDPEKALELVKQIRNLASALYSEVLDAVLSGQAADTFKSLDFTLQGDFSFPKQNVVLFEYSIYFLLAGIVPMNFRFGAGCTYGMQIIVGGKIMKMVAFGGATPYGAVLTFGELNVGFILYGGLRLEGYIMTTSFPTRAEIGFSKFPLDIGLTMDLELVPLRLRLLAIVTLRVKIGFIKFTKTLFKATLWKYSTPTIRKRLIDFGKVEEDTSPPLFAEYTDTKSGRRKRAAGLPINTATRHCSVRQLKGRDHTEPAIEISIRAEDDKSQVKLFLTAGSKPGLADALSETQLGGPSSIITTKLKQHGRPIYFTVVGRNSGGGSATVTCSLPTYDVSLPGGRFTTEFVTSSNPRVLKASVVVFEDSDLEYSSVGVGLGRGIYGDEMEHWNPIDLKVQNNKAYDAAADTHGYEAEAHFTTSKLGRLIAPVAQEFNGINYYQACLKKCLELPESKCLSVNYELTGHCELLEAIEGHDYKISTSGKYLHMERLGVGLAYEFAYSDKQLQHNKLYYFNFDLKNHLGFRNIISTKGILIDTTTPTPGEGLFNATTDELELVTCRKVIPKDRTDWAARCIDQSTLVKNHRTMIDGEGSNTVFNGHTPLLDKKYFRANRYMSGNWDGIHDKETGIHGYSFAAGHSICEETLDEHKDPHAHLYDESEWTHTGIIKRDENDPIPDGKYYLTVRALNKVEYGGPLVTSFCHSTPYVIDNSVPFVHEVFNVRYDEESEDLSAEYNATDPESDVREVDICLGRTTKDCSIKDWERYPHSGEVIHNTELPGGIPVWVKIKAWNNVNISALRSADHPLILDITPPIAGKVYDGPLYKHDLMYTKDSNKICANWVDFYDPESGLSYFSAYVRASANDMYLTNGTDFDHRTHQACIDLDDGVLEHGKKYYIELWAYNAGHKQLNVSGRSDGVTVDLTIPVTGEVVDGIKPNMEDIEFSAATATISGQWKGQYDPESSIKSYEIQILRAKNISQDFEVLRDWHELDNDTQSIEWHNFHLHHRDNVKLKLRTTNGALGRIVEETDGYVVDLTPPSLIYLNDGGQQTKDIDYQSSKDSISVNYKFIDEESGIDHYKYQVYQLFQGSKHQIYPADGEWIDVKDATTDNVKVTSIALKNGARYSVRMSAVNKANAVATFDTNGFLLDDTPPEMRWLHVGVFNGEIEEDIDGEVLQADKTGIKASWFATDDVSGIKDYSVAVGTTPGGQDILAWKSFSNKRDGYIDGLNLQIKTASSPYYYVSVKAENGAGLESGVITSTPIKVVDEDKAGIVLDGAEGTEGSPSVDIDYQLETGTVTVQFSGYESALHGISRFDWAVGTTAGGEEVQPFMEASLIHKEEADLPGNGIASSGYGQAILPQESGVKYYATVRGISNIGNVLESTSDGFTVDISPPSITVQSLSEVSEKMKLEPGMKIYQAEVDSISADWLVQDLESNVTKMFYSVGTYPDGADIKSAAEVSVFLNGEGSLPVGDAKPTADGKPNIINFWAVNNVGLTGKVSSATLIVDTTPPSEGVVTCPSFIQPHTSMKCSWDGFIDNESPIVEFTFGLGSREGTTDVIAPVSLPGYTTLHLVDNLLGGVTHGKKYFAIVTAKNAVGKTISAVSDSISVDVTPPVVGQVVELRTEYIINVTSDRSTSELNTHSCNSKDDCDKIDAVCQESLTSINVAWSQFTDPETKIVRYEIAVGTTPGGGQVKQFFTASLDKRYMTIKNLALNGLKQVYVTVKATNAAGLSTVATSNGVYISYVSQGKEPLKPIGVWDGDTLDGDINFQTSLDTITARWDVTGDPCPAMKLEWSIVRIDGLVVQNFTEILGSQVAVNDKLSMKNGERYYVLLRVTTSSGYSYILRSNGVTIEQEPLIPGQVNDGDVVGFDLNKIYTQNKASANWGGFGIPLNGDSAPVEIESGNPGVGVTGENKNQEILYYEVALGKDRRFPKTRDNVVPFTNVGLNTSVTFFDLKLLPLTATYYFTVRATSKSLAVAEVTSNGFQAGYNHGVLAASIVMPEYIKNNTVIDIQWNEFQSKVGMMMYYIAISSNNTVTEDQCRQFIEGGDMTEEGRKKVFDIRDVENVGKDTFKQLTDRILEQDHGYYATVIGVDKAGDCNLTTFAFHVDITPPVKGLIKVGPYYGMKMSYAASSESVTVDWKDYIDDESGIKCFRVSLIEQSTCETGATRTTIVKPIEINGNYTAYEFLGLYLQPSRPYIVHLEVENNAGLKIKAETAPVIYDTTKPTGGHVVDGTNFRQDVVWINSLSTVTGSVLYLPSPDGPSCPSRNIKFTDSSWKRFKAEQNYDSKGNRLQLEYRDGNVLTNPDRDNELEIKLARDVKTDTMFTGGYYRDADMVNGGTYEVNLQAADGKGKAVTSIVLWDGPESVIVEYDYTKEVDWTLGVCSCCKVDPNDNECLKVCNCKDFLEARNIVKRSTGANDTNKPDYVKDLTEEQRAELMLEETAGDTGDVQAVQIPSYRSCGIQILAGDAQKLITWCRFKDNLNQPMKAERKLTFDPSASVNNYRLEFNILQEEATGGTWCLNVYVNDDEISELCGIPELSVETKLFLHVWNWKNYLPPLPTKVEDMFELWSTKAIFTDLIMPPESNAICRLGRPFRGGKNAVVKFEAGIGTRVNSDNVVPFREVTRPCIPCQTPCDRFECLPPCNSQKVTQHNLKLNNLELNATEIVNGTEKAIHYHFTVKAVLGSGMSVISSSNGFYVDVTPPEVFEETFLYIDVYQGNFTPVSYQASNDTIRSIFLCEDTESLIVEYQWAIGTTPGGLDIQEYVSTGINPSGTNRNLLGILEDNSTYYVSVKCRNGAGLETVYNEQKGVTVLLNAPDIADINTNITGAEPFTEKVSPPTAMKSTDPSSIGCSWTVSADPSIREYDFGVGSTVDPCDDIFPFTWVGYNVSGEVAIKDGWLQINGEKVEPIGAYNPNQTDTNDTSTATTGYKMEPGRTLFLCMRMCNEARRCTVRNVGTSIIVDANSKMATSTNGESVEVSLGSSTGRKKRAVTDVVIKTPPGLQPGQTIMETELTTVQLEADYRSDASTEFISYITNPATTLTQSRYLHRLLLNRLNPNAGDKSFSVTSVGNLPMPGPLEFTIKYNPATTDADKQPMLIHWNPAKSIWELSKRTCKNEANTEIVNETTGEIKIKVCDTWSSDETVTTRTKRAVGKDAYFKRDTQFMVTDVLRKIPNTPPQLAPDVPRQFTMIEDEGTIVYQLKVVDPEGDEVVYSFGSTPSASLGSVNLTAKGLLMYLPCKDCSGEIEVPVKITEVQSEEIPPEETEETLKIVVTEANDAPTVFALKKDKSLLLSDPTETVVLLMEQNRLGLNDSHQYSWTFGVYDVDTSDKLRLFIDRPKNGSLTISPGYENTPSCGIEAKESSLPCNRMSLPHPVNQMKWLYYTMTYEPEEGVSGYDDIRMFITDDAGTSSDVVSIRMAMMMMPCLNGGTCQPKSSDATYTCENYRRAESFDDHYSCKCADGWVGSRCQDDYDECTSSPCSWPYVCYNYENRYECACSQDEPNCDGLVGWMIALIVIGVLLMMAIIALICYICMVRRGRVKWSKFFNRYGSNNSNHSSDDDKKQITFDNNAYNLDNEEEYPRSRSGSSQMVMFNRRYQYDGLNGPMREQELIGVPSMNSSPASSGINGNGRKASSSQGSHFGPSTFEMSRSSPKGERLPQVRLVTPPREQFEVQTPYKETVPYPDYID</sequence>